<keyword evidence="2" id="KW-0732">Signal</keyword>
<dbReference type="Gene3D" id="3.40.50.1820">
    <property type="entry name" value="alpha/beta hydrolase"/>
    <property type="match status" value="1"/>
</dbReference>
<dbReference type="SUPFAM" id="SSF53474">
    <property type="entry name" value="alpha/beta-Hydrolases"/>
    <property type="match status" value="1"/>
</dbReference>
<protein>
    <submittedName>
        <fullName evidence="4">Acetyl esterase/lipase</fullName>
    </submittedName>
</protein>
<feature type="chain" id="PRO_5031255811" evidence="2">
    <location>
        <begin position="19"/>
        <end position="284"/>
    </location>
</feature>
<comment type="caution">
    <text evidence="4">The sequence shown here is derived from an EMBL/GenBank/DDBJ whole genome shotgun (WGS) entry which is preliminary data.</text>
</comment>
<organism evidence="4 5">
    <name type="scientific">Prosthecobacter vanneervenii</name>
    <dbReference type="NCBI Taxonomy" id="48466"/>
    <lineage>
        <taxon>Bacteria</taxon>
        <taxon>Pseudomonadati</taxon>
        <taxon>Verrucomicrobiota</taxon>
        <taxon>Verrucomicrobiia</taxon>
        <taxon>Verrucomicrobiales</taxon>
        <taxon>Verrucomicrobiaceae</taxon>
        <taxon>Prosthecobacter</taxon>
    </lineage>
</organism>
<evidence type="ECO:0000256" key="2">
    <source>
        <dbReference type="SAM" id="SignalP"/>
    </source>
</evidence>
<dbReference type="InterPro" id="IPR029058">
    <property type="entry name" value="AB_hydrolase_fold"/>
</dbReference>
<dbReference type="PANTHER" id="PTHR48081">
    <property type="entry name" value="AB HYDROLASE SUPERFAMILY PROTEIN C4A8.06C"/>
    <property type="match status" value="1"/>
</dbReference>
<dbReference type="PANTHER" id="PTHR48081:SF6">
    <property type="entry name" value="PEPTIDASE S9 PROLYL OLIGOPEPTIDASE CATALYTIC DOMAIN-CONTAINING PROTEIN"/>
    <property type="match status" value="1"/>
</dbReference>
<sequence length="284" mass="31083">MKHLTWILLLLSHASLPAAEKPLVLWPGGAPGALGTAAKDIPTLTPYVPAKASGAAMLLIPGGSYSGIYEGQAEPFALWLNEQGITAFVLRYRLGSAGYRYPAQLQDAVEAMRQIRGNADKWKIDAKRIGVMGFSAGGHLTSTLINRPEDGEIEGREQTASVSARPDLAILCYPVISMITNPHATSRKMLIGEKPSEELVRLTSSELQVRPGLPPCFLWHTAEDKLVPVQHAQLYAAALHQNGVPHELHLYQHGDHGTGLIGTNHPWFGDLIYWLKAQKWIPER</sequence>
<dbReference type="AlphaFoldDB" id="A0A7W8DLP0"/>
<dbReference type="Pfam" id="PF20434">
    <property type="entry name" value="BD-FAE"/>
    <property type="match status" value="1"/>
</dbReference>
<reference evidence="4 5" key="1">
    <citation type="submission" date="2020-08" db="EMBL/GenBank/DDBJ databases">
        <title>Genomic Encyclopedia of Type Strains, Phase IV (KMG-IV): sequencing the most valuable type-strain genomes for metagenomic binning, comparative biology and taxonomic classification.</title>
        <authorList>
            <person name="Goeker M."/>
        </authorList>
    </citation>
    <scope>NUCLEOTIDE SEQUENCE [LARGE SCALE GENOMIC DNA]</scope>
    <source>
        <strain evidence="4 5">DSM 12252</strain>
    </source>
</reference>
<evidence type="ECO:0000313" key="5">
    <source>
        <dbReference type="Proteomes" id="UP000590740"/>
    </source>
</evidence>
<feature type="domain" description="BD-FAE-like" evidence="3">
    <location>
        <begin position="48"/>
        <end position="238"/>
    </location>
</feature>
<dbReference type="RefSeq" id="WP_246438483.1">
    <property type="nucleotide sequence ID" value="NZ_JACHIG010000010.1"/>
</dbReference>
<keyword evidence="5" id="KW-1185">Reference proteome</keyword>
<name>A0A7W8DLP0_9BACT</name>
<proteinExistence type="predicted"/>
<feature type="signal peptide" evidence="2">
    <location>
        <begin position="1"/>
        <end position="18"/>
    </location>
</feature>
<dbReference type="InterPro" id="IPR050300">
    <property type="entry name" value="GDXG_lipolytic_enzyme"/>
</dbReference>
<accession>A0A7W8DLP0</accession>
<dbReference type="InterPro" id="IPR049492">
    <property type="entry name" value="BD-FAE-like_dom"/>
</dbReference>
<dbReference type="GO" id="GO:0016787">
    <property type="term" value="F:hydrolase activity"/>
    <property type="evidence" value="ECO:0007669"/>
    <property type="project" value="UniProtKB-KW"/>
</dbReference>
<keyword evidence="1" id="KW-0378">Hydrolase</keyword>
<evidence type="ECO:0000256" key="1">
    <source>
        <dbReference type="ARBA" id="ARBA00022801"/>
    </source>
</evidence>
<evidence type="ECO:0000259" key="3">
    <source>
        <dbReference type="Pfam" id="PF20434"/>
    </source>
</evidence>
<dbReference type="Proteomes" id="UP000590740">
    <property type="component" value="Unassembled WGS sequence"/>
</dbReference>
<evidence type="ECO:0000313" key="4">
    <source>
        <dbReference type="EMBL" id="MBB5034518.1"/>
    </source>
</evidence>
<dbReference type="EMBL" id="JACHIG010000010">
    <property type="protein sequence ID" value="MBB5034518.1"/>
    <property type="molecule type" value="Genomic_DNA"/>
</dbReference>
<gene>
    <name evidence="4" type="ORF">HNQ65_004123</name>
</gene>